<evidence type="ECO:0000313" key="2">
    <source>
        <dbReference type="EMBL" id="TWB72686.1"/>
    </source>
</evidence>
<feature type="region of interest" description="Disordered" evidence="1">
    <location>
        <begin position="158"/>
        <end position="183"/>
    </location>
</feature>
<comment type="caution">
    <text evidence="2">The sequence shown here is derived from an EMBL/GenBank/DDBJ whole genome shotgun (WGS) entry which is preliminary data.</text>
</comment>
<dbReference type="EMBL" id="VITW01000006">
    <property type="protein sequence ID" value="TWB72686.1"/>
    <property type="molecule type" value="Genomic_DNA"/>
</dbReference>
<feature type="region of interest" description="Disordered" evidence="1">
    <location>
        <begin position="1"/>
        <end position="30"/>
    </location>
</feature>
<dbReference type="Proteomes" id="UP000315914">
    <property type="component" value="Unassembled WGS sequence"/>
</dbReference>
<proteinExistence type="predicted"/>
<organism evidence="2 3">
    <name type="scientific">Bradyrhizobium sacchari</name>
    <dbReference type="NCBI Taxonomy" id="1399419"/>
    <lineage>
        <taxon>Bacteria</taxon>
        <taxon>Pseudomonadati</taxon>
        <taxon>Pseudomonadota</taxon>
        <taxon>Alphaproteobacteria</taxon>
        <taxon>Hyphomicrobiales</taxon>
        <taxon>Nitrobacteraceae</taxon>
        <taxon>Bradyrhizobium</taxon>
    </lineage>
</organism>
<name>A0A560IP92_9BRAD</name>
<evidence type="ECO:0000256" key="1">
    <source>
        <dbReference type="SAM" id="MobiDB-lite"/>
    </source>
</evidence>
<reference evidence="2 3" key="1">
    <citation type="submission" date="2019-06" db="EMBL/GenBank/DDBJ databases">
        <title>Genomic Encyclopedia of Type Strains, Phase IV (KMG-V): Genome sequencing to study the core and pangenomes of soil and plant-associated prokaryotes.</title>
        <authorList>
            <person name="Whitman W."/>
        </authorList>
    </citation>
    <scope>NUCLEOTIDE SEQUENCE [LARGE SCALE GENOMIC DNA]</scope>
    <source>
        <strain evidence="2 3">BR 10556</strain>
    </source>
</reference>
<dbReference type="AlphaFoldDB" id="A0A560IP92"/>
<gene>
    <name evidence="2" type="ORF">FBZ95_106401</name>
</gene>
<evidence type="ECO:0000313" key="3">
    <source>
        <dbReference type="Proteomes" id="UP000315914"/>
    </source>
</evidence>
<keyword evidence="3" id="KW-1185">Reference proteome</keyword>
<accession>A0A560IP92</accession>
<dbReference type="STRING" id="1399419.A5906_34590"/>
<protein>
    <submittedName>
        <fullName evidence="2">Uncharacterized protein</fullName>
    </submittedName>
</protein>
<sequence>MSPPAARQDRSAVSRYAAESNQEASERPRATARICSAIGPAYIDIGVTAGAVFRIADESAIASRRVPLGQLPVLSRLISLLRRIPAVKWAFSRIRPSPHGGSIDAAPIAADDPPAPIIDVAEATAAPSITISADPLPGDASLAVAADEAAIAVVAESASEATTDLSVTDDSSRETPTEAEPAAVAPAAISPVDVAPEQAHVPGLITDNDPSREDSADVVPDEAEQTVVAFVETASEPIEAEPIISDSDPSPEFPAGIEPLAVEEAEVVSADVAIAPVDTPDLVVNEDHASVIPADVEPAVADAFCVAPAASEAPAEDAADSHSDSAPASSVAIEIEPAPANDPAPAVAAITTECSSADTPATVTDIAPEPILVPPAPAVRSAPKVRARPVEPADRAALIRQRWAETGIRMWNPRLHGTGDATLNIQGSIELLPPEPGETMPRYDKLEFRMLGGQIVCEGVIVEAPVQAGHRSFTRLAEKPDRVREPVRERQAALA</sequence>